<name>A0A8S5MGQ6_9CAUD</name>
<feature type="domain" description="HNH nuclease" evidence="1">
    <location>
        <begin position="267"/>
        <end position="329"/>
    </location>
</feature>
<reference evidence="2" key="1">
    <citation type="journal article" date="2021" name="Proc. Natl. Acad. Sci. U.S.A.">
        <title>A Catalog of Tens of Thousands of Viruses from Human Metagenomes Reveals Hidden Associations with Chronic Diseases.</title>
        <authorList>
            <person name="Tisza M.J."/>
            <person name="Buck C.B."/>
        </authorList>
    </citation>
    <scope>NUCLEOTIDE SEQUENCE</scope>
    <source>
        <strain evidence="2">Ctcfw7</strain>
    </source>
</reference>
<dbReference type="EMBL" id="BK014898">
    <property type="protein sequence ID" value="DAD81239.1"/>
    <property type="molecule type" value="Genomic_DNA"/>
</dbReference>
<accession>A0A8S5MGQ6</accession>
<evidence type="ECO:0000259" key="1">
    <source>
        <dbReference type="Pfam" id="PF13391"/>
    </source>
</evidence>
<keyword evidence="2" id="KW-0255">Endonuclease</keyword>
<evidence type="ECO:0000313" key="2">
    <source>
        <dbReference type="EMBL" id="DAD81239.1"/>
    </source>
</evidence>
<dbReference type="GO" id="GO:0004519">
    <property type="term" value="F:endonuclease activity"/>
    <property type="evidence" value="ECO:0007669"/>
    <property type="project" value="UniProtKB-KW"/>
</dbReference>
<organism evidence="2">
    <name type="scientific">Siphoviridae sp. ctcfw7</name>
    <dbReference type="NCBI Taxonomy" id="2826394"/>
    <lineage>
        <taxon>Viruses</taxon>
        <taxon>Duplodnaviria</taxon>
        <taxon>Heunggongvirae</taxon>
        <taxon>Uroviricota</taxon>
        <taxon>Caudoviricetes</taxon>
    </lineage>
</organism>
<keyword evidence="2" id="KW-0378">Hydrolase</keyword>
<proteinExistence type="predicted"/>
<protein>
    <submittedName>
        <fullName evidence="2">HNH endonuclease</fullName>
    </submittedName>
</protein>
<sequence>MIAKIKINNNFQKSSITYRQLLSDNVLKDICIKVTGQDRYNVEFLDETNVGRLVTIKYKGVKNYVTLSETDFNKGRNSAMQSAASALTRFYLDDFTNKNIYFYFLDFNGNPTTSYLTFMYRLLKTSGIIFLNDNEKLGFRIQPFNSLNDIIVNRGYMKKRQNFSSYITKSASNEIEVYAKTYGANKKEATILCTAMAKIDNSSITVYQVKEKNLTVLPKPDRTVMKKLGVKLEQIDKELTRESETNHSLRSTIFIYNMLRIRGAKKCAWCDCNVPEIIEGAHIWPVYKIKGERSVTDEDKRKAAVDGENGIWLCRNHHKLFDAGIITINKDNLKLKINPKYSQYLYIQSSVLHDDASDYIDSDESLDYLNKRYQ</sequence>
<dbReference type="Pfam" id="PF13391">
    <property type="entry name" value="HNH_2"/>
    <property type="match status" value="1"/>
</dbReference>
<dbReference type="InterPro" id="IPR003615">
    <property type="entry name" value="HNH_nuc"/>
</dbReference>
<keyword evidence="2" id="KW-0540">Nuclease</keyword>